<name>A0ABW2F4A1_9BACL</name>
<reference evidence="3" key="1">
    <citation type="journal article" date="2019" name="Int. J. Syst. Evol. Microbiol.">
        <title>The Global Catalogue of Microorganisms (GCM) 10K type strain sequencing project: providing services to taxonomists for standard genome sequencing and annotation.</title>
        <authorList>
            <consortium name="The Broad Institute Genomics Platform"/>
            <consortium name="The Broad Institute Genome Sequencing Center for Infectious Disease"/>
            <person name="Wu L."/>
            <person name="Ma J."/>
        </authorList>
    </citation>
    <scope>NUCLEOTIDE SEQUENCE [LARGE SCALE GENOMIC DNA]</scope>
    <source>
        <strain evidence="3">KCTC 12907</strain>
    </source>
</reference>
<evidence type="ECO:0008006" key="4">
    <source>
        <dbReference type="Google" id="ProtNLM"/>
    </source>
</evidence>
<keyword evidence="3" id="KW-1185">Reference proteome</keyword>
<evidence type="ECO:0000313" key="2">
    <source>
        <dbReference type="EMBL" id="MFC7147938.1"/>
    </source>
</evidence>
<feature type="coiled-coil region" evidence="1">
    <location>
        <begin position="24"/>
        <end position="135"/>
    </location>
</feature>
<evidence type="ECO:0000256" key="1">
    <source>
        <dbReference type="SAM" id="Coils"/>
    </source>
</evidence>
<sequence>MSDNLKEVLQSVLAEALTPIHVRLDRMDDRFDRIEGRLDQMDDRFDRIEGRLDQMDGRFDRMEDRLDQMDGRLDQMETGFSSRLDRVEGRLDRMETDITEMKKDTALIPLVQQAVLEANNSINQLNDDVQILKDNQQTVINIQQEQQKILERLSVRSISHEADIAELRRIK</sequence>
<organism evidence="2 3">
    <name type="scientific">Cohnella cellulosilytica</name>
    <dbReference type="NCBI Taxonomy" id="986710"/>
    <lineage>
        <taxon>Bacteria</taxon>
        <taxon>Bacillati</taxon>
        <taxon>Bacillota</taxon>
        <taxon>Bacilli</taxon>
        <taxon>Bacillales</taxon>
        <taxon>Paenibacillaceae</taxon>
        <taxon>Cohnella</taxon>
    </lineage>
</organism>
<protein>
    <recommendedName>
        <fullName evidence="4">t-SNARE coiled-coil homology domain-containing protein</fullName>
    </recommendedName>
</protein>
<dbReference type="Gene3D" id="1.20.5.170">
    <property type="match status" value="1"/>
</dbReference>
<dbReference type="SUPFAM" id="SSF57997">
    <property type="entry name" value="Tropomyosin"/>
    <property type="match status" value="1"/>
</dbReference>
<dbReference type="EMBL" id="JBHTAI010000003">
    <property type="protein sequence ID" value="MFC7147938.1"/>
    <property type="molecule type" value="Genomic_DNA"/>
</dbReference>
<gene>
    <name evidence="2" type="ORF">ACFQMJ_05265</name>
</gene>
<keyword evidence="1" id="KW-0175">Coiled coil</keyword>
<dbReference type="Gene3D" id="1.20.5.2280">
    <property type="match status" value="1"/>
</dbReference>
<evidence type="ECO:0000313" key="3">
    <source>
        <dbReference type="Proteomes" id="UP001596378"/>
    </source>
</evidence>
<accession>A0ABW2F4A1</accession>
<dbReference type="Proteomes" id="UP001596378">
    <property type="component" value="Unassembled WGS sequence"/>
</dbReference>
<comment type="caution">
    <text evidence="2">The sequence shown here is derived from an EMBL/GenBank/DDBJ whole genome shotgun (WGS) entry which is preliminary data.</text>
</comment>
<dbReference type="RefSeq" id="WP_378047199.1">
    <property type="nucleotide sequence ID" value="NZ_JBHMDN010000013.1"/>
</dbReference>
<proteinExistence type="predicted"/>